<dbReference type="GO" id="GO:0000976">
    <property type="term" value="F:transcription cis-regulatory region binding"/>
    <property type="evidence" value="ECO:0007669"/>
    <property type="project" value="TreeGrafter"/>
</dbReference>
<dbReference type="SUPFAM" id="SSF46689">
    <property type="entry name" value="Homeodomain-like"/>
    <property type="match status" value="1"/>
</dbReference>
<accession>A0A3D9SQV8</accession>
<dbReference type="EMBL" id="QTTT01000001">
    <property type="protein sequence ID" value="REE94984.1"/>
    <property type="molecule type" value="Genomic_DNA"/>
</dbReference>
<evidence type="ECO:0000313" key="8">
    <source>
        <dbReference type="Proteomes" id="UP000256661"/>
    </source>
</evidence>
<keyword evidence="4" id="KW-0804">Transcription</keyword>
<dbReference type="InterPro" id="IPR041490">
    <property type="entry name" value="KstR2_TetR_C"/>
</dbReference>
<dbReference type="Gene3D" id="1.10.10.60">
    <property type="entry name" value="Homeodomain-like"/>
    <property type="match status" value="1"/>
</dbReference>
<keyword evidence="3 5" id="KW-0238">DNA-binding</keyword>
<dbReference type="RefSeq" id="WP_116020851.1">
    <property type="nucleotide sequence ID" value="NZ_QTTT01000001.1"/>
</dbReference>
<feature type="domain" description="HTH tetR-type" evidence="6">
    <location>
        <begin position="13"/>
        <end position="73"/>
    </location>
</feature>
<sequence>MTMTGRAGRARESAVERRILAAAVRLFAEKGFDGTSVQEIVDRAEVTKGGLYHYFGSKQDVLYEIYHSLITRQLADLKRILAAGLDPVATVRAVITELVVSTAEHIDEAQVFSRETHRLDRVRTAAVRADRRRYHTAFREIVERGLRDGVFAPAAPAETVTLIVFGLVNEMPRWYRPDGPKPADRFAGEVADFVLAALRPR</sequence>
<feature type="DNA-binding region" description="H-T-H motif" evidence="5">
    <location>
        <begin position="36"/>
        <end position="55"/>
    </location>
</feature>
<gene>
    <name evidence="7" type="ORF">DFJ69_0353</name>
</gene>
<dbReference type="SUPFAM" id="SSF48498">
    <property type="entry name" value="Tetracyclin repressor-like, C-terminal domain"/>
    <property type="match status" value="1"/>
</dbReference>
<reference evidence="7 8" key="1">
    <citation type="submission" date="2018-08" db="EMBL/GenBank/DDBJ databases">
        <title>Sequencing the genomes of 1000 actinobacteria strains.</title>
        <authorList>
            <person name="Klenk H.-P."/>
        </authorList>
    </citation>
    <scope>NUCLEOTIDE SEQUENCE [LARGE SCALE GENOMIC DNA]</scope>
    <source>
        <strain evidence="7 8">DSM 43927</strain>
    </source>
</reference>
<dbReference type="GO" id="GO:0003700">
    <property type="term" value="F:DNA-binding transcription factor activity"/>
    <property type="evidence" value="ECO:0007669"/>
    <property type="project" value="TreeGrafter"/>
</dbReference>
<dbReference type="OrthoDB" id="3190535at2"/>
<evidence type="ECO:0000259" key="6">
    <source>
        <dbReference type="PROSITE" id="PS50977"/>
    </source>
</evidence>
<dbReference type="InterPro" id="IPR036271">
    <property type="entry name" value="Tet_transcr_reg_TetR-rel_C_sf"/>
</dbReference>
<evidence type="ECO:0000256" key="2">
    <source>
        <dbReference type="ARBA" id="ARBA00023015"/>
    </source>
</evidence>
<evidence type="ECO:0000256" key="4">
    <source>
        <dbReference type="ARBA" id="ARBA00023163"/>
    </source>
</evidence>
<evidence type="ECO:0000256" key="1">
    <source>
        <dbReference type="ARBA" id="ARBA00022491"/>
    </source>
</evidence>
<keyword evidence="8" id="KW-1185">Reference proteome</keyword>
<keyword evidence="1" id="KW-0678">Repressor</keyword>
<dbReference type="Pfam" id="PF17932">
    <property type="entry name" value="TetR_C_24"/>
    <property type="match status" value="1"/>
</dbReference>
<dbReference type="AlphaFoldDB" id="A0A3D9SQV8"/>
<name>A0A3D9SQV8_9ACTN</name>
<evidence type="ECO:0000313" key="7">
    <source>
        <dbReference type="EMBL" id="REE94984.1"/>
    </source>
</evidence>
<dbReference type="PRINTS" id="PR00455">
    <property type="entry name" value="HTHTETR"/>
</dbReference>
<comment type="caution">
    <text evidence="7">The sequence shown here is derived from an EMBL/GenBank/DDBJ whole genome shotgun (WGS) entry which is preliminary data.</text>
</comment>
<dbReference type="PROSITE" id="PS01081">
    <property type="entry name" value="HTH_TETR_1"/>
    <property type="match status" value="1"/>
</dbReference>
<organism evidence="7 8">
    <name type="scientific">Thermomonospora umbrina</name>
    <dbReference type="NCBI Taxonomy" id="111806"/>
    <lineage>
        <taxon>Bacteria</taxon>
        <taxon>Bacillati</taxon>
        <taxon>Actinomycetota</taxon>
        <taxon>Actinomycetes</taxon>
        <taxon>Streptosporangiales</taxon>
        <taxon>Thermomonosporaceae</taxon>
        <taxon>Thermomonospora</taxon>
    </lineage>
</organism>
<dbReference type="PANTHER" id="PTHR30055">
    <property type="entry name" value="HTH-TYPE TRANSCRIPTIONAL REGULATOR RUTR"/>
    <property type="match status" value="1"/>
</dbReference>
<dbReference type="PANTHER" id="PTHR30055:SF175">
    <property type="entry name" value="HTH-TYPE TRANSCRIPTIONAL REPRESSOR KSTR2"/>
    <property type="match status" value="1"/>
</dbReference>
<evidence type="ECO:0000256" key="5">
    <source>
        <dbReference type="PROSITE-ProRule" id="PRU00335"/>
    </source>
</evidence>
<dbReference type="InterPro" id="IPR023772">
    <property type="entry name" value="DNA-bd_HTH_TetR-type_CS"/>
</dbReference>
<proteinExistence type="predicted"/>
<evidence type="ECO:0000256" key="3">
    <source>
        <dbReference type="ARBA" id="ARBA00023125"/>
    </source>
</evidence>
<keyword evidence="2" id="KW-0805">Transcription regulation</keyword>
<dbReference type="PROSITE" id="PS50977">
    <property type="entry name" value="HTH_TETR_2"/>
    <property type="match status" value="1"/>
</dbReference>
<protein>
    <submittedName>
        <fullName evidence="7">TetR family transcriptional regulator</fullName>
    </submittedName>
</protein>
<dbReference type="Gene3D" id="1.10.357.10">
    <property type="entry name" value="Tetracycline Repressor, domain 2"/>
    <property type="match status" value="1"/>
</dbReference>
<dbReference type="InterPro" id="IPR009057">
    <property type="entry name" value="Homeodomain-like_sf"/>
</dbReference>
<dbReference type="Pfam" id="PF00440">
    <property type="entry name" value="TetR_N"/>
    <property type="match status" value="1"/>
</dbReference>
<dbReference type="InterPro" id="IPR050109">
    <property type="entry name" value="HTH-type_TetR-like_transc_reg"/>
</dbReference>
<dbReference type="InterPro" id="IPR001647">
    <property type="entry name" value="HTH_TetR"/>
</dbReference>
<dbReference type="Proteomes" id="UP000256661">
    <property type="component" value="Unassembled WGS sequence"/>
</dbReference>